<dbReference type="RefSeq" id="WP_067856160.1">
    <property type="nucleotide sequence ID" value="NZ_LGTW01000024.1"/>
</dbReference>
<dbReference type="STRING" id="59750.AWC31_32790"/>
<organism evidence="2 3">
    <name type="scientific">Mycolicibacterium wolinskyi</name>
    <dbReference type="NCBI Taxonomy" id="59750"/>
    <lineage>
        <taxon>Bacteria</taxon>
        <taxon>Bacillati</taxon>
        <taxon>Actinomycetota</taxon>
        <taxon>Actinomycetes</taxon>
        <taxon>Mycobacteriales</taxon>
        <taxon>Mycobacteriaceae</taxon>
        <taxon>Mycolicibacterium</taxon>
    </lineage>
</organism>
<dbReference type="InterPro" id="IPR023401">
    <property type="entry name" value="ODC_N"/>
</dbReference>
<dbReference type="GO" id="GO:0005737">
    <property type="term" value="C:cytoplasm"/>
    <property type="evidence" value="ECO:0007669"/>
    <property type="project" value="TreeGrafter"/>
</dbReference>
<protein>
    <submittedName>
        <fullName evidence="2">Ornithine cyclodeaminase</fullName>
        <ecNumber evidence="2">4.3.1.12</ecNumber>
    </submittedName>
</protein>
<comment type="caution">
    <text evidence="2">The sequence shown here is derived from an EMBL/GenBank/DDBJ whole genome shotgun (WGS) entry which is preliminary data.</text>
</comment>
<dbReference type="GO" id="GO:0016491">
    <property type="term" value="F:oxidoreductase activity"/>
    <property type="evidence" value="ECO:0007669"/>
    <property type="project" value="UniProtKB-ARBA"/>
</dbReference>
<dbReference type="InterPro" id="IPR036291">
    <property type="entry name" value="NAD(P)-bd_dom_sf"/>
</dbReference>
<name>A0A132PEM0_9MYCO</name>
<dbReference type="Proteomes" id="UP000070612">
    <property type="component" value="Unassembled WGS sequence"/>
</dbReference>
<comment type="similarity">
    <text evidence="1">Belongs to the ornithine cyclodeaminase/mu-crystallin family.</text>
</comment>
<accession>A0A132PEM0</accession>
<dbReference type="Pfam" id="PF02423">
    <property type="entry name" value="OCD_Mu_crystall"/>
    <property type="match status" value="1"/>
</dbReference>
<evidence type="ECO:0000313" key="3">
    <source>
        <dbReference type="Proteomes" id="UP000070612"/>
    </source>
</evidence>
<sequence>MIPAAEIAERLPFDRLIPALRSAFVTGAEVPTRHHHDIGAAGTLLLMPCWVDGGFLGVKVAGVFPGNRDHGQPSLHSTYLLCDASTGEQLAVLDGAELTRRRTIATAALAADYLARPDAHTLLVVGSGAVASLAAHAYSAIRPVKDVLVWNIRPAGAETLAATLRGEGLDARVATDLGTAAAEADIISCATLATAPLLRGAWLRPGVHVDLIGSFRPDMREADDELIRAGSLFIDTPDAIEESGDLTQPLHDGALSPDDVRATLTELCRGQHAGRRDAAEITLFKSVGTALTDLAAATVVYGSVTGTSRG</sequence>
<evidence type="ECO:0000313" key="2">
    <source>
        <dbReference type="EMBL" id="KWX20786.1"/>
    </source>
</evidence>
<dbReference type="PANTHER" id="PTHR13812:SF19">
    <property type="entry name" value="KETIMINE REDUCTASE MU-CRYSTALLIN"/>
    <property type="match status" value="1"/>
</dbReference>
<evidence type="ECO:0000256" key="1">
    <source>
        <dbReference type="ARBA" id="ARBA00008903"/>
    </source>
</evidence>
<dbReference type="EC" id="4.3.1.12" evidence="2"/>
<dbReference type="GO" id="GO:0008473">
    <property type="term" value="F:ornithine cyclodeaminase activity"/>
    <property type="evidence" value="ECO:0007669"/>
    <property type="project" value="UniProtKB-EC"/>
</dbReference>
<dbReference type="InterPro" id="IPR003462">
    <property type="entry name" value="ODC_Mu_crystall"/>
</dbReference>
<dbReference type="NCBIfam" id="NF004793">
    <property type="entry name" value="PRK06141.1"/>
    <property type="match status" value="1"/>
</dbReference>
<dbReference type="PATRIC" id="fig|59750.3.peg.3585"/>
<gene>
    <name evidence="2" type="ORF">AFM11_28535</name>
</gene>
<dbReference type="Gene3D" id="3.40.50.720">
    <property type="entry name" value="NAD(P)-binding Rossmann-like Domain"/>
    <property type="match status" value="1"/>
</dbReference>
<dbReference type="AlphaFoldDB" id="A0A132PEM0"/>
<dbReference type="SUPFAM" id="SSF51735">
    <property type="entry name" value="NAD(P)-binding Rossmann-fold domains"/>
    <property type="match status" value="1"/>
</dbReference>
<reference evidence="2 3" key="1">
    <citation type="submission" date="2015-07" db="EMBL/GenBank/DDBJ databases">
        <title>A draft genome sequence of Mycobacterium wolinskyi.</title>
        <authorList>
            <person name="de Man T.J."/>
            <person name="Perry K.A."/>
            <person name="Coulliette A.D."/>
            <person name="Jensen B."/>
            <person name="Toney N.C."/>
            <person name="Limbago B.M."/>
            <person name="Noble-Wang J."/>
        </authorList>
    </citation>
    <scope>NUCLEOTIDE SEQUENCE [LARGE SCALE GENOMIC DNA]</scope>
    <source>
        <strain evidence="2 3">CDC_01</strain>
    </source>
</reference>
<dbReference type="GO" id="GO:0019752">
    <property type="term" value="P:carboxylic acid metabolic process"/>
    <property type="evidence" value="ECO:0007669"/>
    <property type="project" value="UniProtKB-ARBA"/>
</dbReference>
<dbReference type="PIRSF" id="PIRSF001439">
    <property type="entry name" value="CryM"/>
    <property type="match status" value="1"/>
</dbReference>
<dbReference type="Gene3D" id="3.30.1780.10">
    <property type="entry name" value="ornithine cyclodeaminase, domain 1"/>
    <property type="match status" value="1"/>
</dbReference>
<keyword evidence="3" id="KW-1185">Reference proteome</keyword>
<proteinExistence type="inferred from homology"/>
<dbReference type="EMBL" id="LGTW01000024">
    <property type="protein sequence ID" value="KWX20786.1"/>
    <property type="molecule type" value="Genomic_DNA"/>
</dbReference>
<dbReference type="FunFam" id="3.40.50.720:FF:000311">
    <property type="entry name" value="Ornithine cyclodeaminase"/>
    <property type="match status" value="1"/>
</dbReference>
<keyword evidence="2" id="KW-0456">Lyase</keyword>
<dbReference type="PANTHER" id="PTHR13812">
    <property type="entry name" value="KETIMINE REDUCTASE MU-CRYSTALLIN"/>
    <property type="match status" value="1"/>
</dbReference>